<dbReference type="EMBL" id="MU150326">
    <property type="protein sequence ID" value="KAF9459004.1"/>
    <property type="molecule type" value="Genomic_DNA"/>
</dbReference>
<feature type="compositionally biased region" description="Pro residues" evidence="1">
    <location>
        <begin position="200"/>
        <end position="211"/>
    </location>
</feature>
<dbReference type="Proteomes" id="UP000807353">
    <property type="component" value="Unassembled WGS sequence"/>
</dbReference>
<comment type="caution">
    <text evidence="2">The sequence shown here is derived from an EMBL/GenBank/DDBJ whole genome shotgun (WGS) entry which is preliminary data.</text>
</comment>
<name>A0A9P5XXS9_9AGAR</name>
<proteinExistence type="predicted"/>
<dbReference type="AlphaFoldDB" id="A0A9P5XXS9"/>
<feature type="compositionally biased region" description="Low complexity" evidence="1">
    <location>
        <begin position="212"/>
        <end position="229"/>
    </location>
</feature>
<organism evidence="2 3">
    <name type="scientific">Collybia nuda</name>
    <dbReference type="NCBI Taxonomy" id="64659"/>
    <lineage>
        <taxon>Eukaryota</taxon>
        <taxon>Fungi</taxon>
        <taxon>Dikarya</taxon>
        <taxon>Basidiomycota</taxon>
        <taxon>Agaricomycotina</taxon>
        <taxon>Agaricomycetes</taxon>
        <taxon>Agaricomycetidae</taxon>
        <taxon>Agaricales</taxon>
        <taxon>Tricholomatineae</taxon>
        <taxon>Clitocybaceae</taxon>
        <taxon>Collybia</taxon>
    </lineage>
</organism>
<gene>
    <name evidence="2" type="ORF">BDZ94DRAFT_1269375</name>
</gene>
<feature type="region of interest" description="Disordered" evidence="1">
    <location>
        <begin position="198"/>
        <end position="231"/>
    </location>
</feature>
<sequence length="247" mass="27833">MRGAGVAIQAAAARWARSRRETRPSSKKLGMVSTRCRHSILGNTWSCRESCRSWLPVAFHISKSAATTRPPFTGLSLQSTISLQQSVFLNLRWRWIAPCPGRTSAPRRFHSSVHYCFSFNKHPLIASTLLHHEDTTIIYTNHTPPIIHYTPRLFGYPHSSALSFIHYYRTCIIFDAILISPTRGYILLRTLHPLPVRQNGPPPTPIPPIRHPTPSTTHTHTRAHSTGTTKLSHAIPASDRIQLYSNP</sequence>
<accession>A0A9P5XXS9</accession>
<reference evidence="2" key="1">
    <citation type="submission" date="2020-11" db="EMBL/GenBank/DDBJ databases">
        <authorList>
            <consortium name="DOE Joint Genome Institute"/>
            <person name="Ahrendt S."/>
            <person name="Riley R."/>
            <person name="Andreopoulos W."/>
            <person name="Labutti K."/>
            <person name="Pangilinan J."/>
            <person name="Ruiz-Duenas F.J."/>
            <person name="Barrasa J.M."/>
            <person name="Sanchez-Garcia M."/>
            <person name="Camarero S."/>
            <person name="Miyauchi S."/>
            <person name="Serrano A."/>
            <person name="Linde D."/>
            <person name="Babiker R."/>
            <person name="Drula E."/>
            <person name="Ayuso-Fernandez I."/>
            <person name="Pacheco R."/>
            <person name="Padilla G."/>
            <person name="Ferreira P."/>
            <person name="Barriuso J."/>
            <person name="Kellner H."/>
            <person name="Castanera R."/>
            <person name="Alfaro M."/>
            <person name="Ramirez L."/>
            <person name="Pisabarro A.G."/>
            <person name="Kuo A."/>
            <person name="Tritt A."/>
            <person name="Lipzen A."/>
            <person name="He G."/>
            <person name="Yan M."/>
            <person name="Ng V."/>
            <person name="Cullen D."/>
            <person name="Martin F."/>
            <person name="Rosso M.-N."/>
            <person name="Henrissat B."/>
            <person name="Hibbett D."/>
            <person name="Martinez A.T."/>
            <person name="Grigoriev I.V."/>
        </authorList>
    </citation>
    <scope>NUCLEOTIDE SEQUENCE</scope>
    <source>
        <strain evidence="2">CBS 247.69</strain>
    </source>
</reference>
<evidence type="ECO:0000313" key="2">
    <source>
        <dbReference type="EMBL" id="KAF9459004.1"/>
    </source>
</evidence>
<evidence type="ECO:0000313" key="3">
    <source>
        <dbReference type="Proteomes" id="UP000807353"/>
    </source>
</evidence>
<evidence type="ECO:0000256" key="1">
    <source>
        <dbReference type="SAM" id="MobiDB-lite"/>
    </source>
</evidence>
<keyword evidence="3" id="KW-1185">Reference proteome</keyword>
<protein>
    <submittedName>
        <fullName evidence="2">Uncharacterized protein</fullName>
    </submittedName>
</protein>